<dbReference type="Gene3D" id="1.10.260.40">
    <property type="entry name" value="lambda repressor-like DNA-binding domains"/>
    <property type="match status" value="2"/>
</dbReference>
<evidence type="ECO:0000313" key="2">
    <source>
        <dbReference type="EMBL" id="CAG8616138.1"/>
    </source>
</evidence>
<dbReference type="GO" id="GO:0003677">
    <property type="term" value="F:DNA binding"/>
    <property type="evidence" value="ECO:0007669"/>
    <property type="project" value="UniProtKB-KW"/>
</dbReference>
<keyword evidence="1" id="KW-0238">DNA-binding</keyword>
<dbReference type="InterPro" id="IPR013430">
    <property type="entry name" value="Toxin_antidote_HigA"/>
</dbReference>
<accession>A0A9N9CV10</accession>
<evidence type="ECO:0000256" key="1">
    <source>
        <dbReference type="ARBA" id="ARBA00023125"/>
    </source>
</evidence>
<dbReference type="PANTHER" id="PTHR36924">
    <property type="entry name" value="ANTITOXIN HIGA-1"/>
    <property type="match status" value="1"/>
</dbReference>
<organism evidence="2 3">
    <name type="scientific">Ambispora leptoticha</name>
    <dbReference type="NCBI Taxonomy" id="144679"/>
    <lineage>
        <taxon>Eukaryota</taxon>
        <taxon>Fungi</taxon>
        <taxon>Fungi incertae sedis</taxon>
        <taxon>Mucoromycota</taxon>
        <taxon>Glomeromycotina</taxon>
        <taxon>Glomeromycetes</taxon>
        <taxon>Archaeosporales</taxon>
        <taxon>Ambisporaceae</taxon>
        <taxon>Ambispora</taxon>
    </lineage>
</organism>
<name>A0A9N9CV10_9GLOM</name>
<gene>
    <name evidence="2" type="ORF">ALEPTO_LOCUS8765</name>
</gene>
<dbReference type="AlphaFoldDB" id="A0A9N9CV10"/>
<dbReference type="PANTHER" id="PTHR36924:SF1">
    <property type="entry name" value="ANTITOXIN HIGA-1"/>
    <property type="match status" value="1"/>
</dbReference>
<dbReference type="EMBL" id="CAJVPS010005553">
    <property type="protein sequence ID" value="CAG8616138.1"/>
    <property type="molecule type" value="Genomic_DNA"/>
</dbReference>
<dbReference type="SUPFAM" id="SSF47413">
    <property type="entry name" value="lambda repressor-like DNA-binding domains"/>
    <property type="match status" value="1"/>
</dbReference>
<evidence type="ECO:0000313" key="3">
    <source>
        <dbReference type="Proteomes" id="UP000789508"/>
    </source>
</evidence>
<dbReference type="InterPro" id="IPR010982">
    <property type="entry name" value="Lambda_DNA-bd_dom_sf"/>
</dbReference>
<comment type="caution">
    <text evidence="2">The sequence shown here is derived from an EMBL/GenBank/DDBJ whole genome shotgun (WGS) entry which is preliminary data.</text>
</comment>
<proteinExistence type="predicted"/>
<dbReference type="Proteomes" id="UP000789508">
    <property type="component" value="Unassembled WGS sequence"/>
</dbReference>
<sequence>MVEIGKNMKGKEKTTAELKKISESEQLNKRTKTILSSSHHKTPRNFAVKPIHPGEILREELLIPRNITPEELAQEIKRLSIYFDTSVELWLNLQRSYEEELSEASLESLKEEIIPYKEKCINGRHLETN</sequence>
<protein>
    <submittedName>
        <fullName evidence="2">8645_t:CDS:1</fullName>
    </submittedName>
</protein>
<keyword evidence="3" id="KW-1185">Reference proteome</keyword>
<reference evidence="2" key="1">
    <citation type="submission" date="2021-06" db="EMBL/GenBank/DDBJ databases">
        <authorList>
            <person name="Kallberg Y."/>
            <person name="Tangrot J."/>
            <person name="Rosling A."/>
        </authorList>
    </citation>
    <scope>NUCLEOTIDE SEQUENCE</scope>
    <source>
        <strain evidence="2">FL130A</strain>
    </source>
</reference>